<dbReference type="GO" id="GO:0005524">
    <property type="term" value="F:ATP binding"/>
    <property type="evidence" value="ECO:0007669"/>
    <property type="project" value="InterPro"/>
</dbReference>
<organism evidence="3 4">
    <name type="scientific">Rhizoctonia solani</name>
    <dbReference type="NCBI Taxonomy" id="456999"/>
    <lineage>
        <taxon>Eukaryota</taxon>
        <taxon>Fungi</taxon>
        <taxon>Dikarya</taxon>
        <taxon>Basidiomycota</taxon>
        <taxon>Agaricomycotina</taxon>
        <taxon>Agaricomycetes</taxon>
        <taxon>Cantharellales</taxon>
        <taxon>Ceratobasidiaceae</taxon>
        <taxon>Rhizoctonia</taxon>
    </lineage>
</organism>
<dbReference type="InterPro" id="IPR011009">
    <property type="entry name" value="Kinase-like_dom_sf"/>
</dbReference>
<sequence length="355" mass="39678">MHDLLNAEEGLTSGPAVDLSKQWSDKILMTSKMHSESVSACLIQHGCNDMTDDLEMRQCDQHVFTRGGSSVIYRGTLNNGRLVAIKCMESLNDHDHGKNLKRAAREIYIWSRCYHQGVLPVLGFARFRGQMALITPWMGAGSLKQHVLRGSLPTPIQTCIQLAVAVQHLHANGIVHGDIKPVIYSHPYFCMPTAEILELEDNILMTDHGEAQLADFGSAMLTHTDILDFTHTASFNFTLRFAAPEVLKEESCAFTKESDIYALGMTMFNIVSGQLPFSDKSALSFINAVINMKLQPSRPNFNNSLRSDVVKEEMWNLLQRCLTYAPEGRPNANEVKDAVRARYNLLNVGGTKFEF</sequence>
<dbReference type="InterPro" id="IPR051681">
    <property type="entry name" value="Ser/Thr_Kinases-Pseudokinases"/>
</dbReference>
<evidence type="ECO:0000313" key="3">
    <source>
        <dbReference type="EMBL" id="CAE6504216.1"/>
    </source>
</evidence>
<comment type="caution">
    <text evidence="3">The sequence shown here is derived from an EMBL/GenBank/DDBJ whole genome shotgun (WGS) entry which is preliminary data.</text>
</comment>
<dbReference type="GO" id="GO:0004674">
    <property type="term" value="F:protein serine/threonine kinase activity"/>
    <property type="evidence" value="ECO:0007669"/>
    <property type="project" value="TreeGrafter"/>
</dbReference>
<name>A0A8H3CZN8_9AGAM</name>
<dbReference type="PANTHER" id="PTHR44329">
    <property type="entry name" value="SERINE/THREONINE-PROTEIN KINASE TNNI3K-RELATED"/>
    <property type="match status" value="1"/>
</dbReference>
<gene>
    <name evidence="3" type="ORF">RDB_LOCUS126899</name>
    <name evidence="2" type="ORF">RDB_LOCUS14689</name>
</gene>
<dbReference type="Pfam" id="PF00069">
    <property type="entry name" value="Pkinase"/>
    <property type="match status" value="2"/>
</dbReference>
<proteinExistence type="predicted"/>
<evidence type="ECO:0000313" key="2">
    <source>
        <dbReference type="EMBL" id="CAE6414183.1"/>
    </source>
</evidence>
<dbReference type="Gene3D" id="1.10.510.10">
    <property type="entry name" value="Transferase(Phosphotransferase) domain 1"/>
    <property type="match status" value="1"/>
</dbReference>
<dbReference type="SUPFAM" id="SSF56112">
    <property type="entry name" value="Protein kinase-like (PK-like)"/>
    <property type="match status" value="1"/>
</dbReference>
<dbReference type="EMBL" id="CAJMWX010000356">
    <property type="protein sequence ID" value="CAE6414183.1"/>
    <property type="molecule type" value="Genomic_DNA"/>
</dbReference>
<dbReference type="Proteomes" id="UP000663861">
    <property type="component" value="Unassembled WGS sequence"/>
</dbReference>
<accession>A0A8H3CZN8</accession>
<dbReference type="AlphaFoldDB" id="A0A8H3CZN8"/>
<protein>
    <recommendedName>
        <fullName evidence="1">Protein kinase domain-containing protein</fullName>
    </recommendedName>
</protein>
<dbReference type="InterPro" id="IPR000719">
    <property type="entry name" value="Prot_kinase_dom"/>
</dbReference>
<dbReference type="PROSITE" id="PS50011">
    <property type="entry name" value="PROTEIN_KINASE_DOM"/>
    <property type="match status" value="1"/>
</dbReference>
<dbReference type="EMBL" id="CAJMWY010003608">
    <property type="protein sequence ID" value="CAE6504216.1"/>
    <property type="molecule type" value="Genomic_DNA"/>
</dbReference>
<evidence type="ECO:0000313" key="4">
    <source>
        <dbReference type="Proteomes" id="UP000663861"/>
    </source>
</evidence>
<dbReference type="Proteomes" id="UP000663888">
    <property type="component" value="Unassembled WGS sequence"/>
</dbReference>
<reference evidence="3" key="1">
    <citation type="submission" date="2021-01" db="EMBL/GenBank/DDBJ databases">
        <authorList>
            <person name="Kaushik A."/>
        </authorList>
    </citation>
    <scope>NUCLEOTIDE SEQUENCE</scope>
    <source>
        <strain evidence="2">AG4-R118</strain>
        <strain evidence="3">AG4-RS23</strain>
    </source>
</reference>
<dbReference type="CDD" id="cd14014">
    <property type="entry name" value="STKc_PknB_like"/>
    <property type="match status" value="1"/>
</dbReference>
<evidence type="ECO:0000259" key="1">
    <source>
        <dbReference type="PROSITE" id="PS50011"/>
    </source>
</evidence>
<feature type="domain" description="Protein kinase" evidence="1">
    <location>
        <begin position="58"/>
        <end position="346"/>
    </location>
</feature>